<reference evidence="1 2" key="1">
    <citation type="journal article" date="2022" name="bioRxiv">
        <title>The genome of the oomycete Peronosclerospora sorghi, a cosmopolitan pathogen of maize and sorghum, is inflated with dispersed pseudogenes.</title>
        <authorList>
            <person name="Fletcher K."/>
            <person name="Martin F."/>
            <person name="Isakeit T."/>
            <person name="Cavanaugh K."/>
            <person name="Magill C."/>
            <person name="Michelmore R."/>
        </authorList>
    </citation>
    <scope>NUCLEOTIDE SEQUENCE [LARGE SCALE GENOMIC DNA]</scope>
    <source>
        <strain evidence="1">P6</strain>
    </source>
</reference>
<sequence length="234" mass="26728">MNHHDLELAAVCTFLNELSLDEIIQCGVCPTTRLESSRSDESSCSDDELVCGLSVTGTTSSEGSDSEDVHEQNGTTKCARKRSKRLRTETQRELQRSYDRKFRTNKRARRIAGCEAFIRALQELTVLMHFRIARTENEITRLCLAKKKKETILPPESKARHQLEQNQGVIACIESCTSSWRQKKSGELGKYFLRDQAKTIQEIVDKLIDLNDHLNGKSDELRWRVEGKTKGVWV</sequence>
<accession>A0ACC0WKS2</accession>
<comment type="caution">
    <text evidence="1">The sequence shown here is derived from an EMBL/GenBank/DDBJ whole genome shotgun (WGS) entry which is preliminary data.</text>
</comment>
<dbReference type="Proteomes" id="UP001163321">
    <property type="component" value="Chromosome 12"/>
</dbReference>
<name>A0ACC0WKS2_9STRA</name>
<keyword evidence="2" id="KW-1185">Reference proteome</keyword>
<dbReference type="EMBL" id="CM047591">
    <property type="protein sequence ID" value="KAI9918619.1"/>
    <property type="molecule type" value="Genomic_DNA"/>
</dbReference>
<proteinExistence type="predicted"/>
<organism evidence="1 2">
    <name type="scientific">Peronosclerospora sorghi</name>
    <dbReference type="NCBI Taxonomy" id="230839"/>
    <lineage>
        <taxon>Eukaryota</taxon>
        <taxon>Sar</taxon>
        <taxon>Stramenopiles</taxon>
        <taxon>Oomycota</taxon>
        <taxon>Peronosporomycetes</taxon>
        <taxon>Peronosporales</taxon>
        <taxon>Peronosporaceae</taxon>
        <taxon>Peronosclerospora</taxon>
    </lineage>
</organism>
<protein>
    <submittedName>
        <fullName evidence="1">Uncharacterized protein</fullName>
    </submittedName>
</protein>
<gene>
    <name evidence="1" type="ORF">PsorP6_012072</name>
</gene>
<evidence type="ECO:0000313" key="1">
    <source>
        <dbReference type="EMBL" id="KAI9918619.1"/>
    </source>
</evidence>
<evidence type="ECO:0000313" key="2">
    <source>
        <dbReference type="Proteomes" id="UP001163321"/>
    </source>
</evidence>